<evidence type="ECO:0000256" key="6">
    <source>
        <dbReference type="SAM" id="MobiDB-lite"/>
    </source>
</evidence>
<gene>
    <name evidence="9" type="ORF">FB554_1096</name>
</gene>
<evidence type="ECO:0000256" key="5">
    <source>
        <dbReference type="ARBA" id="ARBA00023163"/>
    </source>
</evidence>
<dbReference type="AlphaFoldDB" id="A0A542XAU5"/>
<evidence type="ECO:0000256" key="1">
    <source>
        <dbReference type="ARBA" id="ARBA00010641"/>
    </source>
</evidence>
<dbReference type="PANTHER" id="PTHR43133">
    <property type="entry name" value="RNA POLYMERASE ECF-TYPE SIGMA FACTO"/>
    <property type="match status" value="1"/>
</dbReference>
<evidence type="ECO:0000256" key="3">
    <source>
        <dbReference type="ARBA" id="ARBA00023082"/>
    </source>
</evidence>
<dbReference type="InterPro" id="IPR013325">
    <property type="entry name" value="RNA_pol_sigma_r2"/>
</dbReference>
<dbReference type="EMBL" id="VFOK01000001">
    <property type="protein sequence ID" value="TQL32963.1"/>
    <property type="molecule type" value="Genomic_DNA"/>
</dbReference>
<dbReference type="GO" id="GO:0003677">
    <property type="term" value="F:DNA binding"/>
    <property type="evidence" value="ECO:0007669"/>
    <property type="project" value="UniProtKB-KW"/>
</dbReference>
<evidence type="ECO:0000259" key="7">
    <source>
        <dbReference type="Pfam" id="PF04542"/>
    </source>
</evidence>
<dbReference type="SUPFAM" id="SSF88659">
    <property type="entry name" value="Sigma3 and sigma4 domains of RNA polymerase sigma factors"/>
    <property type="match status" value="1"/>
</dbReference>
<comment type="similarity">
    <text evidence="1">Belongs to the sigma-70 factor family. ECF subfamily.</text>
</comment>
<sequence length="159" mass="17307">MRETFDATYGPLVGWTTRLVGDPDVAHDLVTEAFAQLLRGRGRGRLDGPHDWLYACVAGLVRDHWRGEPDSRPVRPPLRRAPATAAGSPQDPELSGQRPALQRVVQQLPDRCQQTALLHFYAGLPVERIAAATGRSASAVERELSDAGRLLADALAEVP</sequence>
<evidence type="ECO:0000313" key="9">
    <source>
        <dbReference type="EMBL" id="TQL32963.1"/>
    </source>
</evidence>
<keyword evidence="4" id="KW-0238">DNA-binding</keyword>
<proteinExistence type="inferred from homology"/>
<name>A0A542XAU5_9MICO</name>
<reference evidence="9 10" key="1">
    <citation type="submission" date="2019-06" db="EMBL/GenBank/DDBJ databases">
        <title>Sequencing the genomes of 1000 actinobacteria strains.</title>
        <authorList>
            <person name="Klenk H.-P."/>
        </authorList>
    </citation>
    <scope>NUCLEOTIDE SEQUENCE [LARGE SCALE GENOMIC DNA]</scope>
    <source>
        <strain evidence="9 10">DSM 24617</strain>
    </source>
</reference>
<evidence type="ECO:0000313" key="10">
    <source>
        <dbReference type="Proteomes" id="UP000318336"/>
    </source>
</evidence>
<dbReference type="Gene3D" id="1.10.10.10">
    <property type="entry name" value="Winged helix-like DNA-binding domain superfamily/Winged helix DNA-binding domain"/>
    <property type="match status" value="1"/>
</dbReference>
<accession>A0A542XAU5</accession>
<dbReference type="Pfam" id="PF08281">
    <property type="entry name" value="Sigma70_r4_2"/>
    <property type="match status" value="1"/>
</dbReference>
<comment type="caution">
    <text evidence="9">The sequence shown here is derived from an EMBL/GenBank/DDBJ whole genome shotgun (WGS) entry which is preliminary data.</text>
</comment>
<dbReference type="GO" id="GO:0016987">
    <property type="term" value="F:sigma factor activity"/>
    <property type="evidence" value="ECO:0007669"/>
    <property type="project" value="UniProtKB-KW"/>
</dbReference>
<dbReference type="Proteomes" id="UP000318336">
    <property type="component" value="Unassembled WGS sequence"/>
</dbReference>
<protein>
    <submittedName>
        <fullName evidence="9">RNA polymerase sigma-70 factor (ECF subfamily)</fullName>
    </submittedName>
</protein>
<dbReference type="InterPro" id="IPR007627">
    <property type="entry name" value="RNA_pol_sigma70_r2"/>
</dbReference>
<evidence type="ECO:0000256" key="4">
    <source>
        <dbReference type="ARBA" id="ARBA00023125"/>
    </source>
</evidence>
<dbReference type="InterPro" id="IPR036388">
    <property type="entry name" value="WH-like_DNA-bd_sf"/>
</dbReference>
<evidence type="ECO:0000259" key="8">
    <source>
        <dbReference type="Pfam" id="PF08281"/>
    </source>
</evidence>
<dbReference type="InterPro" id="IPR039425">
    <property type="entry name" value="RNA_pol_sigma-70-like"/>
</dbReference>
<dbReference type="SUPFAM" id="SSF88946">
    <property type="entry name" value="Sigma2 domain of RNA polymerase sigma factors"/>
    <property type="match status" value="1"/>
</dbReference>
<keyword evidence="2" id="KW-0805">Transcription regulation</keyword>
<keyword evidence="5" id="KW-0804">Transcription</keyword>
<dbReference type="InterPro" id="IPR013249">
    <property type="entry name" value="RNA_pol_sigma70_r4_t2"/>
</dbReference>
<dbReference type="InterPro" id="IPR013324">
    <property type="entry name" value="RNA_pol_sigma_r3/r4-like"/>
</dbReference>
<organism evidence="9 10">
    <name type="scientific">Barrientosiimonas humi</name>
    <dbReference type="NCBI Taxonomy" id="999931"/>
    <lineage>
        <taxon>Bacteria</taxon>
        <taxon>Bacillati</taxon>
        <taxon>Actinomycetota</taxon>
        <taxon>Actinomycetes</taxon>
        <taxon>Micrococcales</taxon>
        <taxon>Dermacoccaceae</taxon>
        <taxon>Barrientosiimonas</taxon>
    </lineage>
</organism>
<dbReference type="GO" id="GO:0006352">
    <property type="term" value="P:DNA-templated transcription initiation"/>
    <property type="evidence" value="ECO:0007669"/>
    <property type="project" value="InterPro"/>
</dbReference>
<feature type="region of interest" description="Disordered" evidence="6">
    <location>
        <begin position="65"/>
        <end position="99"/>
    </location>
</feature>
<dbReference type="Pfam" id="PF04542">
    <property type="entry name" value="Sigma70_r2"/>
    <property type="match status" value="1"/>
</dbReference>
<dbReference type="PANTHER" id="PTHR43133:SF8">
    <property type="entry name" value="RNA POLYMERASE SIGMA FACTOR HI_1459-RELATED"/>
    <property type="match status" value="1"/>
</dbReference>
<keyword evidence="10" id="KW-1185">Reference proteome</keyword>
<evidence type="ECO:0000256" key="2">
    <source>
        <dbReference type="ARBA" id="ARBA00023015"/>
    </source>
</evidence>
<keyword evidence="3" id="KW-0731">Sigma factor</keyword>
<feature type="domain" description="RNA polymerase sigma-70 region 2" evidence="7">
    <location>
        <begin position="7"/>
        <end position="67"/>
    </location>
</feature>
<feature type="domain" description="RNA polymerase sigma factor 70 region 4 type 2" evidence="8">
    <location>
        <begin position="100"/>
        <end position="147"/>
    </location>
</feature>
<dbReference type="Gene3D" id="1.10.1740.10">
    <property type="match status" value="1"/>
</dbReference>